<sequence length="128" mass="15378">MLQMKVGMIDEKLSFDLYYRIFEELTFQDRVRCTSVSQRWRDILLGQWPGMWRHIEYTEANRVEARASPLENEAFFAWLTRAPADGVWSLTCYGDPAFYNTLVRILHRKRFPQLKTLRITCKLEKRKL</sequence>
<name>A0A1X2HWJ3_SYNRA</name>
<evidence type="ECO:0000259" key="1">
    <source>
        <dbReference type="SMART" id="SM00256"/>
    </source>
</evidence>
<keyword evidence="3" id="KW-1185">Reference proteome</keyword>
<evidence type="ECO:0000313" key="3">
    <source>
        <dbReference type="Proteomes" id="UP000242180"/>
    </source>
</evidence>
<dbReference type="EMBL" id="MCGN01000001">
    <property type="protein sequence ID" value="ORZ03917.1"/>
    <property type="molecule type" value="Genomic_DNA"/>
</dbReference>
<dbReference type="CDD" id="cd09917">
    <property type="entry name" value="F-box_SF"/>
    <property type="match status" value="1"/>
</dbReference>
<dbReference type="InterPro" id="IPR001810">
    <property type="entry name" value="F-box_dom"/>
</dbReference>
<feature type="domain" description="F-box" evidence="1">
    <location>
        <begin position="13"/>
        <end position="55"/>
    </location>
</feature>
<accession>A0A1X2HWJ3</accession>
<dbReference type="SUPFAM" id="SSF81383">
    <property type="entry name" value="F-box domain"/>
    <property type="match status" value="1"/>
</dbReference>
<evidence type="ECO:0000313" key="2">
    <source>
        <dbReference type="EMBL" id="ORZ03917.1"/>
    </source>
</evidence>
<reference evidence="2 3" key="1">
    <citation type="submission" date="2016-07" db="EMBL/GenBank/DDBJ databases">
        <title>Pervasive Adenine N6-methylation of Active Genes in Fungi.</title>
        <authorList>
            <consortium name="DOE Joint Genome Institute"/>
            <person name="Mondo S.J."/>
            <person name="Dannebaum R.O."/>
            <person name="Kuo R.C."/>
            <person name="Labutti K."/>
            <person name="Haridas S."/>
            <person name="Kuo A."/>
            <person name="Salamov A."/>
            <person name="Ahrendt S.R."/>
            <person name="Lipzen A."/>
            <person name="Sullivan W."/>
            <person name="Andreopoulos W.B."/>
            <person name="Clum A."/>
            <person name="Lindquist E."/>
            <person name="Daum C."/>
            <person name="Ramamoorthy G.K."/>
            <person name="Gryganskyi A."/>
            <person name="Culley D."/>
            <person name="Magnuson J.K."/>
            <person name="James T.Y."/>
            <person name="O'Malley M.A."/>
            <person name="Stajich J.E."/>
            <person name="Spatafora J.W."/>
            <person name="Visel A."/>
            <person name="Grigoriev I.V."/>
        </authorList>
    </citation>
    <scope>NUCLEOTIDE SEQUENCE [LARGE SCALE GENOMIC DNA]</scope>
    <source>
        <strain evidence="2 3">NRRL 2496</strain>
    </source>
</reference>
<dbReference type="SMART" id="SM00256">
    <property type="entry name" value="FBOX"/>
    <property type="match status" value="1"/>
</dbReference>
<proteinExistence type="predicted"/>
<dbReference type="InParanoid" id="A0A1X2HWJ3"/>
<organism evidence="2 3">
    <name type="scientific">Syncephalastrum racemosum</name>
    <name type="common">Filamentous fungus</name>
    <dbReference type="NCBI Taxonomy" id="13706"/>
    <lineage>
        <taxon>Eukaryota</taxon>
        <taxon>Fungi</taxon>
        <taxon>Fungi incertae sedis</taxon>
        <taxon>Mucoromycota</taxon>
        <taxon>Mucoromycotina</taxon>
        <taxon>Mucoromycetes</taxon>
        <taxon>Mucorales</taxon>
        <taxon>Syncephalastraceae</taxon>
        <taxon>Syncephalastrum</taxon>
    </lineage>
</organism>
<protein>
    <recommendedName>
        <fullName evidence="1">F-box domain-containing protein</fullName>
    </recommendedName>
</protein>
<dbReference type="Proteomes" id="UP000242180">
    <property type="component" value="Unassembled WGS sequence"/>
</dbReference>
<dbReference type="Gene3D" id="1.20.1280.50">
    <property type="match status" value="1"/>
</dbReference>
<gene>
    <name evidence="2" type="ORF">BCR43DRAFT_67165</name>
</gene>
<dbReference type="AlphaFoldDB" id="A0A1X2HWJ3"/>
<dbReference type="Pfam" id="PF00646">
    <property type="entry name" value="F-box"/>
    <property type="match status" value="1"/>
</dbReference>
<dbReference type="InterPro" id="IPR036047">
    <property type="entry name" value="F-box-like_dom_sf"/>
</dbReference>
<comment type="caution">
    <text evidence="2">The sequence shown here is derived from an EMBL/GenBank/DDBJ whole genome shotgun (WGS) entry which is preliminary data.</text>
</comment>